<dbReference type="InterPro" id="IPR050447">
    <property type="entry name" value="Erg6_SMT_methyltransf"/>
</dbReference>
<dbReference type="CDD" id="cd02440">
    <property type="entry name" value="AdoMet_MTases"/>
    <property type="match status" value="1"/>
</dbReference>
<dbReference type="GO" id="GO:0008757">
    <property type="term" value="F:S-adenosylmethionine-dependent methyltransferase activity"/>
    <property type="evidence" value="ECO:0007669"/>
    <property type="project" value="InterPro"/>
</dbReference>
<protein>
    <recommendedName>
        <fullName evidence="4">Polyketide synthase-like methyltransferase domain-containing protein</fullName>
    </recommendedName>
</protein>
<accession>A0A1S1QII4</accession>
<keyword evidence="1" id="KW-0489">Methyltransferase</keyword>
<evidence type="ECO:0000256" key="1">
    <source>
        <dbReference type="ARBA" id="ARBA00022603"/>
    </source>
</evidence>
<keyword evidence="3" id="KW-0949">S-adenosyl-L-methionine</keyword>
<dbReference type="AlphaFoldDB" id="A0A1S1QII4"/>
<dbReference type="GO" id="GO:0032259">
    <property type="term" value="P:methylation"/>
    <property type="evidence" value="ECO:0007669"/>
    <property type="project" value="UniProtKB-KW"/>
</dbReference>
<evidence type="ECO:0000256" key="3">
    <source>
        <dbReference type="ARBA" id="ARBA00022691"/>
    </source>
</evidence>
<dbReference type="EMBL" id="MBLM01000136">
    <property type="protein sequence ID" value="OHV32872.1"/>
    <property type="molecule type" value="Genomic_DNA"/>
</dbReference>
<dbReference type="Gene3D" id="3.40.50.150">
    <property type="entry name" value="Vaccinia Virus protein VP39"/>
    <property type="match status" value="1"/>
</dbReference>
<dbReference type="PANTHER" id="PTHR44068">
    <property type="entry name" value="ZGC:194242"/>
    <property type="match status" value="1"/>
</dbReference>
<evidence type="ECO:0000313" key="5">
    <source>
        <dbReference type="EMBL" id="OHV32872.1"/>
    </source>
</evidence>
<comment type="caution">
    <text evidence="5">The sequence shown here is derived from an EMBL/GenBank/DDBJ whole genome shotgun (WGS) entry which is preliminary data.</text>
</comment>
<gene>
    <name evidence="5" type="ORF">CC117_24050</name>
</gene>
<evidence type="ECO:0000313" key="6">
    <source>
        <dbReference type="Proteomes" id="UP000179627"/>
    </source>
</evidence>
<dbReference type="RefSeq" id="WP_071087514.1">
    <property type="nucleotide sequence ID" value="NZ_MBLM01000136.1"/>
</dbReference>
<keyword evidence="2" id="KW-0808">Transferase</keyword>
<dbReference type="Pfam" id="PF08241">
    <property type="entry name" value="Methyltransf_11"/>
    <property type="match status" value="1"/>
</dbReference>
<dbReference type="InterPro" id="IPR029063">
    <property type="entry name" value="SAM-dependent_MTases_sf"/>
</dbReference>
<dbReference type="PANTHER" id="PTHR44068:SF11">
    <property type="entry name" value="GERANYL DIPHOSPHATE 2-C-METHYLTRANSFERASE"/>
    <property type="match status" value="1"/>
</dbReference>
<organism evidence="5 6">
    <name type="scientific">Parafrankia colletiae</name>
    <dbReference type="NCBI Taxonomy" id="573497"/>
    <lineage>
        <taxon>Bacteria</taxon>
        <taxon>Bacillati</taxon>
        <taxon>Actinomycetota</taxon>
        <taxon>Actinomycetes</taxon>
        <taxon>Frankiales</taxon>
        <taxon>Frankiaceae</taxon>
        <taxon>Parafrankia</taxon>
    </lineage>
</organism>
<dbReference type="OrthoDB" id="9769602at2"/>
<dbReference type="InterPro" id="IPR020803">
    <property type="entry name" value="MeTfrase_dom"/>
</dbReference>
<sequence>MTKTGTPPAEDVGRFYDEMAGYSTAELGDALNLHFGYWDTPDDDRSFEQACQRLTEVTTEQLRIGVGSRALDVGCGVGAPALQVGRDTGASVVGVTVSNEQVRRANGQATAVGLADRLSFRYADASALPFEDGSFDAAWALESLIHMDRPVVLREIARVLKPGGRLGLTDFFERGPLDGERRRVVDKFYRTHVTTDAGLIDTYPTLLREAGLRLVELVDISEQTVRRSLLKAAEMIGDDPDNYAGAFSSETISRADALALADTWQLGYLLVVAERPGETP</sequence>
<keyword evidence="6" id="KW-1185">Reference proteome</keyword>
<reference evidence="6" key="1">
    <citation type="submission" date="2016-07" db="EMBL/GenBank/DDBJ databases">
        <title>Sequence Frankia sp. strain CcI1.17.</title>
        <authorList>
            <person name="Ghodhbane-Gtari F."/>
            <person name="Swanson E."/>
            <person name="Gueddou A."/>
            <person name="Morris K."/>
            <person name="Hezbri K."/>
            <person name="Ktari A."/>
            <person name="Nouioui I."/>
            <person name="Abebe-Akele F."/>
            <person name="Simpson S."/>
            <person name="Thomas K."/>
            <person name="Gtari M."/>
            <person name="Tisa L.S."/>
            <person name="Hurst S."/>
        </authorList>
    </citation>
    <scope>NUCLEOTIDE SEQUENCE [LARGE SCALE GENOMIC DNA]</scope>
    <source>
        <strain evidence="6">Cc1.17</strain>
    </source>
</reference>
<dbReference type="SMART" id="SM00828">
    <property type="entry name" value="PKS_MT"/>
    <property type="match status" value="1"/>
</dbReference>
<dbReference type="Proteomes" id="UP000179627">
    <property type="component" value="Unassembled WGS sequence"/>
</dbReference>
<proteinExistence type="predicted"/>
<evidence type="ECO:0000259" key="4">
    <source>
        <dbReference type="SMART" id="SM00828"/>
    </source>
</evidence>
<name>A0A1S1QII4_9ACTN</name>
<dbReference type="InterPro" id="IPR013216">
    <property type="entry name" value="Methyltransf_11"/>
</dbReference>
<evidence type="ECO:0000256" key="2">
    <source>
        <dbReference type="ARBA" id="ARBA00022679"/>
    </source>
</evidence>
<dbReference type="SUPFAM" id="SSF53335">
    <property type="entry name" value="S-adenosyl-L-methionine-dependent methyltransferases"/>
    <property type="match status" value="1"/>
</dbReference>
<feature type="domain" description="Polyketide synthase-like methyltransferase" evidence="4">
    <location>
        <begin position="31"/>
        <end position="262"/>
    </location>
</feature>